<dbReference type="Proteomes" id="UP000663879">
    <property type="component" value="Unassembled WGS sequence"/>
</dbReference>
<keyword evidence="3" id="KW-1185">Reference proteome</keyword>
<evidence type="ECO:0000313" key="2">
    <source>
        <dbReference type="EMBL" id="CAF0987686.1"/>
    </source>
</evidence>
<keyword evidence="1" id="KW-0732">Signal</keyword>
<name>A0A814G1H2_9BILA</name>
<protein>
    <submittedName>
        <fullName evidence="2">Uncharacterized protein</fullName>
    </submittedName>
</protein>
<sequence>MKFISSILVICFLHESLTDHIGNYNSNYYNRQPYGPKQLHLSNPLYQNSLRQAPSSITNEIYNSNSISNSANSNINNQNIIENSPWSSMDGPNYYNIISNSNSISESSGSNISNQNIIRNGPPAMRDSTWNQRKLNGERRPNSILFNRYPSYQNMRPYRQYPKLKNSNFQQPSQLAQSNSVVNAIYNSNNIANSNNSSINNQNIIMNNGTGSNSNITNVVSNSNSISNSSNSQVNNQNIISNNAGGIRNGAIHGGQQGLRVYNRYPQNYGYNNNNNYYQKRPVYYVRKSAVVNRPLIKPVLRPLNQRVNA</sequence>
<gene>
    <name evidence="2" type="ORF">OXX778_LOCUS15752</name>
</gene>
<evidence type="ECO:0000256" key="1">
    <source>
        <dbReference type="SAM" id="SignalP"/>
    </source>
</evidence>
<accession>A0A814G1H2</accession>
<evidence type="ECO:0000313" key="3">
    <source>
        <dbReference type="Proteomes" id="UP000663879"/>
    </source>
</evidence>
<comment type="caution">
    <text evidence="2">The sequence shown here is derived from an EMBL/GenBank/DDBJ whole genome shotgun (WGS) entry which is preliminary data.</text>
</comment>
<dbReference type="EMBL" id="CAJNOC010003550">
    <property type="protein sequence ID" value="CAF0987686.1"/>
    <property type="molecule type" value="Genomic_DNA"/>
</dbReference>
<dbReference type="AlphaFoldDB" id="A0A814G1H2"/>
<feature type="chain" id="PRO_5032969283" evidence="1">
    <location>
        <begin position="19"/>
        <end position="310"/>
    </location>
</feature>
<proteinExistence type="predicted"/>
<reference evidence="2" key="1">
    <citation type="submission" date="2021-02" db="EMBL/GenBank/DDBJ databases">
        <authorList>
            <person name="Nowell W R."/>
        </authorList>
    </citation>
    <scope>NUCLEOTIDE SEQUENCE</scope>
    <source>
        <strain evidence="2">Ploen Becks lab</strain>
    </source>
</reference>
<feature type="signal peptide" evidence="1">
    <location>
        <begin position="1"/>
        <end position="18"/>
    </location>
</feature>
<organism evidence="2 3">
    <name type="scientific">Brachionus calyciflorus</name>
    <dbReference type="NCBI Taxonomy" id="104777"/>
    <lineage>
        <taxon>Eukaryota</taxon>
        <taxon>Metazoa</taxon>
        <taxon>Spiralia</taxon>
        <taxon>Gnathifera</taxon>
        <taxon>Rotifera</taxon>
        <taxon>Eurotatoria</taxon>
        <taxon>Monogononta</taxon>
        <taxon>Pseudotrocha</taxon>
        <taxon>Ploima</taxon>
        <taxon>Brachionidae</taxon>
        <taxon>Brachionus</taxon>
    </lineage>
</organism>